<feature type="region of interest" description="Disordered" evidence="1">
    <location>
        <begin position="592"/>
        <end position="613"/>
    </location>
</feature>
<dbReference type="AlphaFoldDB" id="A0A075QWP5"/>
<dbReference type="STRING" id="1042163.BRLA_c004740"/>
<dbReference type="InterPro" id="IPR021878">
    <property type="entry name" value="TgpA_N"/>
</dbReference>
<evidence type="ECO:0000313" key="4">
    <source>
        <dbReference type="EMBL" id="AIG24832.1"/>
    </source>
</evidence>
<dbReference type="KEGG" id="blr:BRLA_c004740"/>
<sequence>MLGASFLKQKKALEWLSALFLFLLLREWLLPLPSLSDTGSISSFLYLVAGIILVDMTFRSHWLGLLIKIIGTLVIFHAAFVEISLFNPEWILQTLQAVSEDFSRIVNQEWTNMSIISRNLLFSGMILVLVSLLNYLVLEQRQGLWFVFITISYLAVLDTFMPFNGSGAIMRTLMIGFMLITTLHLSAIQKGFIYRGTQSAIWKTLVVPLMIVSLAIGVGYASPKAEPNWPDPIGFLQGKSVTGQSEAIRRVGYDTNDKTLGGPFQQDDTKVFTITTNDKYYLRGDAKDVYTGKGWIKSDKQLESIVHPKNYIWNDTLFSGLETKKVMAVVQAEGEQLPAIFYPGQLKGIEELNPENTTLTYDTISQGILTFNGAMQKDSNSRLFVERDDSTLIPTPVQQYMDHYQLQAEIPVISEKKIIAAGSNYPKDIEERYLQLPNSLPDRIKQLAEKITEGSNNPYDKARAIENYLRSPGRYRYETKDVPIPKEEQDFVDQFLFETMRGYCDHFSTSMVVMLRSIDIPARWVKGFAPGQEISRDANNNMTIEVRNRDAHSWVEVYFPGSGWIPFEATASFTSPLQVNYDRLANEANEFNIPASTEEKEANKPKQLDQMEEADKPVVKTSAGFSWGWLWGIGILIAVGVWILWKKRQEMYLWWLQRKMTQYAQDDFPRRFTLVLTIFEKMISPRYSGETLREYVNRLQISGDERQDLLYLTTIYEKMLYGLKEMEGKTRSLWQQTIERLLRQMKP</sequence>
<dbReference type="EC" id="2.3.2.13" evidence="4"/>
<feature type="transmembrane region" description="Helical" evidence="2">
    <location>
        <begin position="627"/>
        <end position="645"/>
    </location>
</feature>
<dbReference type="RefSeq" id="WP_003335709.1">
    <property type="nucleotide sequence ID" value="NZ_CP007806.1"/>
</dbReference>
<keyword evidence="5" id="KW-1185">Reference proteome</keyword>
<dbReference type="Pfam" id="PF01841">
    <property type="entry name" value="Transglut_core"/>
    <property type="match status" value="1"/>
</dbReference>
<keyword evidence="4" id="KW-0012">Acyltransferase</keyword>
<proteinExistence type="predicted"/>
<feature type="transmembrane region" description="Helical" evidence="2">
    <location>
        <begin position="65"/>
        <end position="86"/>
    </location>
</feature>
<dbReference type="InterPro" id="IPR002931">
    <property type="entry name" value="Transglutaminase-like"/>
</dbReference>
<feature type="domain" description="Transglutaminase-like" evidence="3">
    <location>
        <begin position="496"/>
        <end position="571"/>
    </location>
</feature>
<keyword evidence="2" id="KW-0812">Transmembrane</keyword>
<feature type="compositionally biased region" description="Basic and acidic residues" evidence="1">
    <location>
        <begin position="597"/>
        <end position="613"/>
    </location>
</feature>
<dbReference type="EMBL" id="CP007806">
    <property type="protein sequence ID" value="AIG24832.1"/>
    <property type="molecule type" value="Genomic_DNA"/>
</dbReference>
<accession>A0A075QWP5</accession>
<dbReference type="HOGENOM" id="CLU_021791_1_0_9"/>
<feature type="transmembrane region" description="Helical" evidence="2">
    <location>
        <begin position="200"/>
        <end position="221"/>
    </location>
</feature>
<feature type="transmembrane region" description="Helical" evidence="2">
    <location>
        <begin position="120"/>
        <end position="137"/>
    </location>
</feature>
<feature type="transmembrane region" description="Helical" evidence="2">
    <location>
        <begin position="144"/>
        <end position="163"/>
    </location>
</feature>
<feature type="transmembrane region" description="Helical" evidence="2">
    <location>
        <begin position="12"/>
        <end position="29"/>
    </location>
</feature>
<name>A0A075QWP5_BRELA</name>
<evidence type="ECO:0000256" key="1">
    <source>
        <dbReference type="SAM" id="MobiDB-lite"/>
    </source>
</evidence>
<dbReference type="SMART" id="SM00460">
    <property type="entry name" value="TGc"/>
    <property type="match status" value="1"/>
</dbReference>
<dbReference type="PANTHER" id="PTHR42736">
    <property type="entry name" value="PROTEIN-GLUTAMINE GAMMA-GLUTAMYLTRANSFERASE"/>
    <property type="match status" value="1"/>
</dbReference>
<keyword evidence="4" id="KW-0808">Transferase</keyword>
<feature type="transmembrane region" description="Helical" evidence="2">
    <location>
        <begin position="169"/>
        <end position="188"/>
    </location>
</feature>
<evidence type="ECO:0000313" key="5">
    <source>
        <dbReference type="Proteomes" id="UP000005850"/>
    </source>
</evidence>
<dbReference type="Proteomes" id="UP000005850">
    <property type="component" value="Chromosome"/>
</dbReference>
<evidence type="ECO:0000256" key="2">
    <source>
        <dbReference type="SAM" id="Phobius"/>
    </source>
</evidence>
<evidence type="ECO:0000259" key="3">
    <source>
        <dbReference type="SMART" id="SM00460"/>
    </source>
</evidence>
<protein>
    <submittedName>
        <fullName evidence="4">Protein-glutamine gamma-glutamyltransferase</fullName>
        <ecNumber evidence="4">2.3.2.13</ecNumber>
    </submittedName>
</protein>
<dbReference type="GO" id="GO:0003810">
    <property type="term" value="F:protein-glutamine gamma-glutamyltransferase activity"/>
    <property type="evidence" value="ECO:0007669"/>
    <property type="project" value="UniProtKB-EC"/>
</dbReference>
<dbReference type="InterPro" id="IPR052901">
    <property type="entry name" value="Bact_TGase-like"/>
</dbReference>
<feature type="transmembrane region" description="Helical" evidence="2">
    <location>
        <begin position="41"/>
        <end position="58"/>
    </location>
</feature>
<gene>
    <name evidence="4" type="ORF">BRLA_c004740</name>
</gene>
<reference evidence="4 5" key="1">
    <citation type="journal article" date="2011" name="J. Bacteriol.">
        <title>Genome sequence of Brevibacillus laterosporus LMG 15441, a pathogen of invertebrates.</title>
        <authorList>
            <person name="Djukic M."/>
            <person name="Poehlein A."/>
            <person name="Thurmer A."/>
            <person name="Daniel R."/>
        </authorList>
    </citation>
    <scope>NUCLEOTIDE SEQUENCE [LARGE SCALE GENOMIC DNA]</scope>
    <source>
        <strain evidence="4 5">LMG 15441</strain>
    </source>
</reference>
<dbReference type="Gene3D" id="3.10.620.30">
    <property type="match status" value="1"/>
</dbReference>
<dbReference type="eggNOG" id="COG1305">
    <property type="taxonomic scope" value="Bacteria"/>
</dbReference>
<keyword evidence="2" id="KW-1133">Transmembrane helix</keyword>
<dbReference type="Pfam" id="PF11992">
    <property type="entry name" value="TgpA_N"/>
    <property type="match status" value="1"/>
</dbReference>
<organism evidence="4 5">
    <name type="scientific">Brevibacillus laterosporus LMG 15441</name>
    <dbReference type="NCBI Taxonomy" id="1042163"/>
    <lineage>
        <taxon>Bacteria</taxon>
        <taxon>Bacillati</taxon>
        <taxon>Bacillota</taxon>
        <taxon>Bacilli</taxon>
        <taxon>Bacillales</taxon>
        <taxon>Paenibacillaceae</taxon>
        <taxon>Brevibacillus</taxon>
    </lineage>
</organism>
<keyword evidence="2" id="KW-0472">Membrane</keyword>
<dbReference type="SUPFAM" id="SSF54001">
    <property type="entry name" value="Cysteine proteinases"/>
    <property type="match status" value="1"/>
</dbReference>
<dbReference type="PANTHER" id="PTHR42736:SF1">
    <property type="entry name" value="PROTEIN-GLUTAMINE GAMMA-GLUTAMYLTRANSFERASE"/>
    <property type="match status" value="1"/>
</dbReference>
<dbReference type="InterPro" id="IPR038765">
    <property type="entry name" value="Papain-like_cys_pep_sf"/>
</dbReference>